<proteinExistence type="predicted"/>
<dbReference type="EMBL" id="NJHN03000067">
    <property type="protein sequence ID" value="KAH9418015.1"/>
    <property type="molecule type" value="Genomic_DNA"/>
</dbReference>
<protein>
    <submittedName>
        <fullName evidence="1">Uncharacterized protein</fullName>
    </submittedName>
</protein>
<gene>
    <name evidence="1" type="ORF">DERP_008271</name>
</gene>
<name>A0ABQ8J6M7_DERPT</name>
<organism evidence="1 2">
    <name type="scientific">Dermatophagoides pteronyssinus</name>
    <name type="common">European house dust mite</name>
    <dbReference type="NCBI Taxonomy" id="6956"/>
    <lineage>
        <taxon>Eukaryota</taxon>
        <taxon>Metazoa</taxon>
        <taxon>Ecdysozoa</taxon>
        <taxon>Arthropoda</taxon>
        <taxon>Chelicerata</taxon>
        <taxon>Arachnida</taxon>
        <taxon>Acari</taxon>
        <taxon>Acariformes</taxon>
        <taxon>Sarcoptiformes</taxon>
        <taxon>Astigmata</taxon>
        <taxon>Psoroptidia</taxon>
        <taxon>Analgoidea</taxon>
        <taxon>Pyroglyphidae</taxon>
        <taxon>Dermatophagoidinae</taxon>
        <taxon>Dermatophagoides</taxon>
    </lineage>
</organism>
<evidence type="ECO:0000313" key="2">
    <source>
        <dbReference type="Proteomes" id="UP000887458"/>
    </source>
</evidence>
<comment type="caution">
    <text evidence="1">The sequence shown here is derived from an EMBL/GenBank/DDBJ whole genome shotgun (WGS) entry which is preliminary data.</text>
</comment>
<reference evidence="1 2" key="2">
    <citation type="journal article" date="2022" name="Mol. Biol. Evol.">
        <title>Comparative Genomics Reveals Insights into the Divergent Evolution of Astigmatic Mites and Household Pest Adaptations.</title>
        <authorList>
            <person name="Xiong Q."/>
            <person name="Wan A.T."/>
            <person name="Liu X."/>
            <person name="Fung C.S."/>
            <person name="Xiao X."/>
            <person name="Malainual N."/>
            <person name="Hou J."/>
            <person name="Wang L."/>
            <person name="Wang M."/>
            <person name="Yang K.Y."/>
            <person name="Cui Y."/>
            <person name="Leung E.L."/>
            <person name="Nong W."/>
            <person name="Shin S.K."/>
            <person name="Au S.W."/>
            <person name="Jeong K.Y."/>
            <person name="Chew F.T."/>
            <person name="Hui J.H."/>
            <person name="Leung T.F."/>
            <person name="Tungtrongchitr A."/>
            <person name="Zhong N."/>
            <person name="Liu Z."/>
            <person name="Tsui S.K."/>
        </authorList>
    </citation>
    <scope>NUCLEOTIDE SEQUENCE [LARGE SCALE GENOMIC DNA]</scope>
    <source>
        <strain evidence="1">Derp</strain>
    </source>
</reference>
<accession>A0ABQ8J6M7</accession>
<keyword evidence="2" id="KW-1185">Reference proteome</keyword>
<dbReference type="Proteomes" id="UP000887458">
    <property type="component" value="Unassembled WGS sequence"/>
</dbReference>
<evidence type="ECO:0000313" key="1">
    <source>
        <dbReference type="EMBL" id="KAH9418015.1"/>
    </source>
</evidence>
<sequence>MQSKNYFHFRFLYVCRPGRRIILNLKLWHFYLAPSCYGGYFETKIEINDENDDDDVVLMKVVKDIIKQNRKLYITKFRERKSSTYK</sequence>
<reference evidence="1 2" key="1">
    <citation type="journal article" date="2018" name="J. Allergy Clin. Immunol.">
        <title>High-quality assembly of Dermatophagoides pteronyssinus genome and transcriptome reveals a wide range of novel allergens.</title>
        <authorList>
            <person name="Liu X.Y."/>
            <person name="Yang K.Y."/>
            <person name="Wang M.Q."/>
            <person name="Kwok J.S."/>
            <person name="Zeng X."/>
            <person name="Yang Z."/>
            <person name="Xiao X.J."/>
            <person name="Lau C.P."/>
            <person name="Li Y."/>
            <person name="Huang Z.M."/>
            <person name="Ba J.G."/>
            <person name="Yim A.K."/>
            <person name="Ouyang C.Y."/>
            <person name="Ngai S.M."/>
            <person name="Chan T.F."/>
            <person name="Leung E.L."/>
            <person name="Liu L."/>
            <person name="Liu Z.G."/>
            <person name="Tsui S.K."/>
        </authorList>
    </citation>
    <scope>NUCLEOTIDE SEQUENCE [LARGE SCALE GENOMIC DNA]</scope>
    <source>
        <strain evidence="1">Derp</strain>
    </source>
</reference>